<feature type="region of interest" description="Disordered" evidence="3">
    <location>
        <begin position="163"/>
        <end position="193"/>
    </location>
</feature>
<feature type="compositionally biased region" description="Polar residues" evidence="3">
    <location>
        <begin position="250"/>
        <end position="259"/>
    </location>
</feature>
<sequence length="553" mass="62310">PYLTWGRRLKCLCTTTELCDDFLGCATIPLWEKKITESSKSSWVSLHNKSSKPGEDKYRGELEVKLTFHCQSRPDFTSHGLKKKSPSIRSLTSAFGDKFKLTRSRSFRENRRESEPGKMDKCQAFGGPEKNVSSEGQEDTLTRSYSMSTAFIKSMSLDRNKMMNYSTSNNTVNNNSSNNSNNNKSCVSETVTPGVSESYSQSLYSLPISRRNSDAPFNQLPPPPYDPKLSSKNISPGTPTIESPRVVDDPTNSTFRNSLPLNTTYLESTRRELSGIYESIRERTEPENSVSSSSDLESIPMPKLRVKRFAKRNALLGRNKNDDIMKENVGLPISVRRANSNDNHTFNGRDSGILDDRSSSLGNSLEGSLAATDGTNNGSKSRGQSGLTEGNTDRPKSETPMSSTGGDRGLLYHLDREMSMNGSIRSRKKVSPPSLFYSKENKYGELVVRKRSRGQRDRLRNRLLQTRQTYSGLYDDSASEPSDSSRTDVPDDLLTVFKNMTKEELLRVVITSKAQMIRKDQYIRDLENYIDDLLVRVMETTPRLLTRQPLYRL</sequence>
<dbReference type="GO" id="GO:0045055">
    <property type="term" value="P:regulated exocytosis"/>
    <property type="evidence" value="ECO:0007669"/>
    <property type="project" value="TreeGrafter"/>
</dbReference>
<evidence type="ECO:0000256" key="1">
    <source>
        <dbReference type="ARBA" id="ARBA00022448"/>
    </source>
</evidence>
<keyword evidence="1" id="KW-0813">Transport</keyword>
<protein>
    <recommendedName>
        <fullName evidence="4">FIP-RBD domain-containing protein</fullName>
    </recommendedName>
</protein>
<evidence type="ECO:0000313" key="5">
    <source>
        <dbReference type="EMBL" id="CEK71472.1"/>
    </source>
</evidence>
<dbReference type="InterPro" id="IPR037245">
    <property type="entry name" value="FIP-RBD_C_sf"/>
</dbReference>
<dbReference type="EMBL" id="HACG01024607">
    <property type="protein sequence ID" value="CEK71472.1"/>
    <property type="molecule type" value="Transcribed_RNA"/>
</dbReference>
<feature type="compositionally biased region" description="Basic and acidic residues" evidence="3">
    <location>
        <begin position="106"/>
        <end position="121"/>
    </location>
</feature>
<dbReference type="Gene3D" id="1.20.5.2440">
    <property type="match status" value="1"/>
</dbReference>
<feature type="compositionally biased region" description="Low complexity" evidence="3">
    <location>
        <begin position="164"/>
        <end position="188"/>
    </location>
</feature>
<feature type="domain" description="FIP-RBD" evidence="4">
    <location>
        <begin position="502"/>
        <end position="545"/>
    </location>
</feature>
<feature type="compositionally biased region" description="Low complexity" evidence="3">
    <location>
        <begin position="359"/>
        <end position="369"/>
    </location>
</feature>
<feature type="region of interest" description="Disordered" evidence="3">
    <location>
        <begin position="336"/>
        <end position="409"/>
    </location>
</feature>
<keyword evidence="2" id="KW-0597">Phosphoprotein</keyword>
<dbReference type="PANTHER" id="PTHR15746">
    <property type="entry name" value="RAB11-RELATED"/>
    <property type="match status" value="1"/>
</dbReference>
<name>A0A0B6ZT04_9EUPU</name>
<organism evidence="5">
    <name type="scientific">Arion vulgaris</name>
    <dbReference type="NCBI Taxonomy" id="1028688"/>
    <lineage>
        <taxon>Eukaryota</taxon>
        <taxon>Metazoa</taxon>
        <taxon>Spiralia</taxon>
        <taxon>Lophotrochozoa</taxon>
        <taxon>Mollusca</taxon>
        <taxon>Gastropoda</taxon>
        <taxon>Heterobranchia</taxon>
        <taxon>Euthyneura</taxon>
        <taxon>Panpulmonata</taxon>
        <taxon>Eupulmonata</taxon>
        <taxon>Stylommatophora</taxon>
        <taxon>Helicina</taxon>
        <taxon>Arionoidea</taxon>
        <taxon>Arionidae</taxon>
        <taxon>Arion</taxon>
    </lineage>
</organism>
<proteinExistence type="predicted"/>
<gene>
    <name evidence="5" type="primary">ORF78530</name>
</gene>
<feature type="compositionally biased region" description="Polar residues" evidence="3">
    <location>
        <begin position="373"/>
        <end position="390"/>
    </location>
</feature>
<reference evidence="5" key="1">
    <citation type="submission" date="2014-12" db="EMBL/GenBank/DDBJ databases">
        <title>Insight into the proteome of Arion vulgaris.</title>
        <authorList>
            <person name="Aradska J."/>
            <person name="Bulat T."/>
            <person name="Smidak R."/>
            <person name="Sarate P."/>
            <person name="Gangsoo J."/>
            <person name="Sialana F."/>
            <person name="Bilban M."/>
            <person name="Lubec G."/>
        </authorList>
    </citation>
    <scope>NUCLEOTIDE SEQUENCE</scope>
    <source>
        <tissue evidence="5">Skin</tissue>
    </source>
</reference>
<feature type="region of interest" description="Disordered" evidence="3">
    <location>
        <begin position="105"/>
        <end position="140"/>
    </location>
</feature>
<dbReference type="PANTHER" id="PTHR15746:SF23">
    <property type="entry name" value="RAB11 INTERACTING PROTEIN, ISOFORM A"/>
    <property type="match status" value="1"/>
</dbReference>
<dbReference type="InterPro" id="IPR019018">
    <property type="entry name" value="Rab-bd_FIP-RBD"/>
</dbReference>
<dbReference type="GO" id="GO:0031267">
    <property type="term" value="F:small GTPase binding"/>
    <property type="evidence" value="ECO:0007669"/>
    <property type="project" value="InterPro"/>
</dbReference>
<accession>A0A0B6ZT04</accession>
<feature type="compositionally biased region" description="Polar residues" evidence="3">
    <location>
        <begin position="230"/>
        <end position="241"/>
    </location>
</feature>
<evidence type="ECO:0000256" key="2">
    <source>
        <dbReference type="ARBA" id="ARBA00022553"/>
    </source>
</evidence>
<feature type="compositionally biased region" description="Polar residues" evidence="3">
    <location>
        <begin position="337"/>
        <end position="348"/>
    </location>
</feature>
<dbReference type="InterPro" id="IPR037789">
    <property type="entry name" value="FIP_classI"/>
</dbReference>
<feature type="non-terminal residue" evidence="5">
    <location>
        <position position="1"/>
    </location>
</feature>
<dbReference type="Pfam" id="PF09457">
    <property type="entry name" value="RBD-FIP"/>
    <property type="match status" value="1"/>
</dbReference>
<dbReference type="AlphaFoldDB" id="A0A0B6ZT04"/>
<evidence type="ECO:0000259" key="4">
    <source>
        <dbReference type="Pfam" id="PF09457"/>
    </source>
</evidence>
<evidence type="ECO:0000256" key="3">
    <source>
        <dbReference type="SAM" id="MobiDB-lite"/>
    </source>
</evidence>
<feature type="region of interest" description="Disordered" evidence="3">
    <location>
        <begin position="210"/>
        <end position="259"/>
    </location>
</feature>
<dbReference type="SUPFAM" id="SSF144270">
    <property type="entry name" value="Eferin C-derminal domain-like"/>
    <property type="match status" value="1"/>
</dbReference>